<dbReference type="EMBL" id="JAMZIH010005423">
    <property type="protein sequence ID" value="KAJ1675211.1"/>
    <property type="molecule type" value="Genomic_DNA"/>
</dbReference>
<comment type="caution">
    <text evidence="1">The sequence shown here is derived from an EMBL/GenBank/DDBJ whole genome shotgun (WGS) entry which is preliminary data.</text>
</comment>
<name>A0ACC1HHU5_9FUNG</name>
<evidence type="ECO:0000313" key="1">
    <source>
        <dbReference type="EMBL" id="KAJ1675211.1"/>
    </source>
</evidence>
<proteinExistence type="predicted"/>
<dbReference type="Proteomes" id="UP001145114">
    <property type="component" value="Unassembled WGS sequence"/>
</dbReference>
<gene>
    <name evidence="1" type="primary">MDM31_1</name>
    <name evidence="1" type="ORF">EV182_001715</name>
</gene>
<accession>A0ACC1HHU5</accession>
<sequence>MDRVGNFSISGKPRLSAVLGPLRGRFGHRHSGPSANGGSNGSRGLFLLGSGLTLLHQTCTQGSEPVPLRIPLVGTPGGTCRQLHLNANPVRTPHGAPGTGDSSPQPAAESERRARDDIEGRQGGSGYADRQQTGWATSLPTKKDLLDGLHGFFPRLKVHIRWLLKGASISRPWTIDDVFALASWIIMSHAMMLLIATTTFVSIIVWLLNNLRFQQWVSKKLSQWASRIMGVTVEFDSQVAPIWRSGTLSFNNVRFHCGPEHGLPIATKPTTQFEPSEDSPSAILTSASHEPRPAKPETNTNFTYYDIKVSQLQVTLSLWRWMDGKGLVKDLKVRGVRGVVDRRHVWWDPDIPYDPARERERHRPGTFEFESVQVEDCLVTLYNTNNFRPFNISIYSASFPKLRQQWFMYDMLSADSIVGMYDKSLFSFHRAHQAGDAGEAEGETHTKTQIQVDNLKIDHLNAGDAGPMGWISSGNVNISALISLPKKPTENTTEALKQLVTHLADSVDVVILPSKPDWADPESSNNPVIRILRGADLLDTPFSQLLRKMMLRQVDKETQRRLEQHKASSSMRNDKTANTNPSALTIDLSVSLNDIRASVPLTTPHLSYLSSALLIRPIVGYMNSHRTSIPVHCFLRMDIDDFNGAWNLYDSGISHLVSEGMGEAFVRLVRDEQERNRRLRLIGWWSISTLAKELVYALEYVTGKRSLWHNYPGGVRPVGFPTTAATLA</sequence>
<reference evidence="1" key="1">
    <citation type="submission" date="2022-06" db="EMBL/GenBank/DDBJ databases">
        <title>Phylogenomic reconstructions and comparative analyses of Kickxellomycotina fungi.</title>
        <authorList>
            <person name="Reynolds N.K."/>
            <person name="Stajich J.E."/>
            <person name="Barry K."/>
            <person name="Grigoriev I.V."/>
            <person name="Crous P."/>
            <person name="Smith M.E."/>
        </authorList>
    </citation>
    <scope>NUCLEOTIDE SEQUENCE</scope>
    <source>
        <strain evidence="1">RSA 2271</strain>
    </source>
</reference>
<evidence type="ECO:0000313" key="2">
    <source>
        <dbReference type="Proteomes" id="UP001145114"/>
    </source>
</evidence>
<protein>
    <submittedName>
        <fullName evidence="1">Mitochondrial distribution and morphology protein 31, mitochondrial</fullName>
    </submittedName>
</protein>
<keyword evidence="2" id="KW-1185">Reference proteome</keyword>
<organism evidence="1 2">
    <name type="scientific">Spiromyces aspiralis</name>
    <dbReference type="NCBI Taxonomy" id="68401"/>
    <lineage>
        <taxon>Eukaryota</taxon>
        <taxon>Fungi</taxon>
        <taxon>Fungi incertae sedis</taxon>
        <taxon>Zoopagomycota</taxon>
        <taxon>Kickxellomycotina</taxon>
        <taxon>Kickxellomycetes</taxon>
        <taxon>Kickxellales</taxon>
        <taxon>Kickxellaceae</taxon>
        <taxon>Spiromyces</taxon>
    </lineage>
</organism>